<accession>A0A2M7U4B5</accession>
<gene>
    <name evidence="1" type="ORF">COY14_02255</name>
</gene>
<reference evidence="2" key="1">
    <citation type="submission" date="2017-09" db="EMBL/GenBank/DDBJ databases">
        <title>Depth-based differentiation of microbial function through sediment-hosted aquifers and enrichment of novel symbionts in the deep terrestrial subsurface.</title>
        <authorList>
            <person name="Probst A.J."/>
            <person name="Ladd B."/>
            <person name="Jarett J.K."/>
            <person name="Geller-Mcgrath D.E."/>
            <person name="Sieber C.M.K."/>
            <person name="Emerson J.B."/>
            <person name="Anantharaman K."/>
            <person name="Thomas B.C."/>
            <person name="Malmstrom R."/>
            <person name="Stieglmeier M."/>
            <person name="Klingl A."/>
            <person name="Woyke T."/>
            <person name="Ryan C.M."/>
            <person name="Banfield J.F."/>
        </authorList>
    </citation>
    <scope>NUCLEOTIDE SEQUENCE [LARGE SCALE GENOMIC DNA]</scope>
</reference>
<evidence type="ECO:0000313" key="2">
    <source>
        <dbReference type="Proteomes" id="UP000230027"/>
    </source>
</evidence>
<evidence type="ECO:0000313" key="1">
    <source>
        <dbReference type="EMBL" id="PIZ65459.1"/>
    </source>
</evidence>
<organism evidence="1 2">
    <name type="scientific">Candidatus Roizmanbacteria bacterium CG_4_10_14_0_2_um_filter_36_9</name>
    <dbReference type="NCBI Taxonomy" id="1974823"/>
    <lineage>
        <taxon>Bacteria</taxon>
        <taxon>Candidatus Roizmaniibacteriota</taxon>
    </lineage>
</organism>
<proteinExistence type="predicted"/>
<dbReference type="EMBL" id="PFOD01000048">
    <property type="protein sequence ID" value="PIZ65459.1"/>
    <property type="molecule type" value="Genomic_DNA"/>
</dbReference>
<sequence length="194" mass="22091">MSTLESNKTNQFSDMTHNYYSSKAAEFVKGGNFITGERLGNHAIPVYQYRRFPLSLSLFFSQPKAVIRPYPPGLDIEVFSKLQTELTDILRQQGVLLLPQLPVAIPAGNFICQHFLPDVVPFIPKQRYQYQFPDEIVERSRLTDFQMGVSKNVSKFFGDINGTTPPSDISLYRCFLYPDTPILFNPFSHLISSA</sequence>
<comment type="caution">
    <text evidence="1">The sequence shown here is derived from an EMBL/GenBank/DDBJ whole genome shotgun (WGS) entry which is preliminary data.</text>
</comment>
<dbReference type="AlphaFoldDB" id="A0A2M7U4B5"/>
<dbReference type="Proteomes" id="UP000230027">
    <property type="component" value="Unassembled WGS sequence"/>
</dbReference>
<name>A0A2M7U4B5_9BACT</name>
<protein>
    <submittedName>
        <fullName evidence="1">Uncharacterized protein</fullName>
    </submittedName>
</protein>